<dbReference type="EMBL" id="MU267897">
    <property type="protein sequence ID" value="KAH7907522.1"/>
    <property type="molecule type" value="Genomic_DNA"/>
</dbReference>
<dbReference type="Proteomes" id="UP000790377">
    <property type="component" value="Unassembled WGS sequence"/>
</dbReference>
<sequence length="986" mass="108989">MNSYLSLPAILSLTSLVLVYTFSRAVLDIYNTLSPQGCRMSWMSPSYILQVEFNSSWTPLANRYSLWLYREVGWEPNQAHGVPVLFIPGNAGSSHQVRSIASSASRQYFASPFVISDEFQGRGVRPLDFFAVEFNEDLSAFHGPTLDSQISYTSAAISYILSHYPPNTHIIVMGHSMGGIVGTALLPSEHISALITMSTPHMLPPARFDARIDEIYDRNDELLREDHTPILSICGGATDAMIPSESCFLSSHTSKDEENANRSDIYRKTVLTSALEGAWTGVGHLEMVWCHQVRWRIARAALELGLAKTDSERAVVLDRWLRDDHTPLPAVDPSDDRTIHLDSAYETLPENTHLVLKNPTGPRTYLLPISTKRQFVLYVSQGSISPISPQTTSLLRASVKFCVPNPHEPDIAHRDYSCTPLAPTKLHLLPSPIHNKPFPVPNEGSDESEGVVLFEGIVPDGPMSAQATFVGVVVESADANGGIVGGFDDESTIVNNASIFDLMLWGASVGLSDERQSSFRTRINFPNLMSHTLFVYKLTPSQMDPISSCEGSLLAPLLMHTSSHAETHYFPLRHLRSVSLHTHNSAPYVSAGQEDPPRGVDFTIYESTAECNVEKITLDVDWWATIGRIGSRYPTTLVSWSVGIVALVMLHAWGDSTQGKIPDVEQSLFSFMTQTLPKMLPLSLFLAFIPFGPNYYLGIKGETILSAIAPILLLGATGLVCVSWWLLTASLWTLAKISKLTARGKRHQDLRYRRGTIASMLVILVLIFMLVPWQVAFLGCWVLHFQTCISDTRTQSYPGVSPTVSGTPVLSIPLLNRSTDAVRSEEGSSNREASDILAEPVQLSDIDNRSVSMDRYHQNTHILLLMTWLLPFTAPVLVVWVRTMLTAGFTAPFNGDHNVLKVAPFLILVDYASQGGRAVVWQSSRLKTVSPSAQWGFLAVALVSFFVGARQAYSVYDAVNGLIGGMMLLRMAQRYLNRDTRQFSDT</sequence>
<evidence type="ECO:0000313" key="2">
    <source>
        <dbReference type="Proteomes" id="UP000790377"/>
    </source>
</evidence>
<protein>
    <submittedName>
        <fullName evidence="1">PGAP1-like protein-domain-containing protein</fullName>
    </submittedName>
</protein>
<comment type="caution">
    <text evidence="1">The sequence shown here is derived from an EMBL/GenBank/DDBJ whole genome shotgun (WGS) entry which is preliminary data.</text>
</comment>
<reference evidence="1" key="1">
    <citation type="journal article" date="2021" name="New Phytol.">
        <title>Evolutionary innovations through gain and loss of genes in the ectomycorrhizal Boletales.</title>
        <authorList>
            <person name="Wu G."/>
            <person name="Miyauchi S."/>
            <person name="Morin E."/>
            <person name="Kuo A."/>
            <person name="Drula E."/>
            <person name="Varga T."/>
            <person name="Kohler A."/>
            <person name="Feng B."/>
            <person name="Cao Y."/>
            <person name="Lipzen A."/>
            <person name="Daum C."/>
            <person name="Hundley H."/>
            <person name="Pangilinan J."/>
            <person name="Johnson J."/>
            <person name="Barry K."/>
            <person name="LaButti K."/>
            <person name="Ng V."/>
            <person name="Ahrendt S."/>
            <person name="Min B."/>
            <person name="Choi I.G."/>
            <person name="Park H."/>
            <person name="Plett J.M."/>
            <person name="Magnuson J."/>
            <person name="Spatafora J.W."/>
            <person name="Nagy L.G."/>
            <person name="Henrissat B."/>
            <person name="Grigoriev I.V."/>
            <person name="Yang Z.L."/>
            <person name="Xu J."/>
            <person name="Martin F.M."/>
        </authorList>
    </citation>
    <scope>NUCLEOTIDE SEQUENCE</scope>
    <source>
        <strain evidence="1">ATCC 28755</strain>
    </source>
</reference>
<evidence type="ECO:0000313" key="1">
    <source>
        <dbReference type="EMBL" id="KAH7907522.1"/>
    </source>
</evidence>
<keyword evidence="2" id="KW-1185">Reference proteome</keyword>
<gene>
    <name evidence="1" type="ORF">BJ138DRAFT_1129112</name>
</gene>
<name>A0ACB8A3J9_9AGAM</name>
<organism evidence="1 2">
    <name type="scientific">Hygrophoropsis aurantiaca</name>
    <dbReference type="NCBI Taxonomy" id="72124"/>
    <lineage>
        <taxon>Eukaryota</taxon>
        <taxon>Fungi</taxon>
        <taxon>Dikarya</taxon>
        <taxon>Basidiomycota</taxon>
        <taxon>Agaricomycotina</taxon>
        <taxon>Agaricomycetes</taxon>
        <taxon>Agaricomycetidae</taxon>
        <taxon>Boletales</taxon>
        <taxon>Coniophorineae</taxon>
        <taxon>Hygrophoropsidaceae</taxon>
        <taxon>Hygrophoropsis</taxon>
    </lineage>
</organism>
<proteinExistence type="predicted"/>
<accession>A0ACB8A3J9</accession>